<evidence type="ECO:0000313" key="3">
    <source>
        <dbReference type="Proteomes" id="UP000282211"/>
    </source>
</evidence>
<dbReference type="OrthoDB" id="9861907at2"/>
<keyword evidence="1" id="KW-1133">Transmembrane helix</keyword>
<evidence type="ECO:0000256" key="1">
    <source>
        <dbReference type="SAM" id="Phobius"/>
    </source>
</evidence>
<evidence type="ECO:0000313" key="2">
    <source>
        <dbReference type="EMBL" id="RKQ71492.1"/>
    </source>
</evidence>
<keyword evidence="1" id="KW-0472">Membrane</keyword>
<keyword evidence="1" id="KW-0812">Transmembrane</keyword>
<dbReference type="Proteomes" id="UP000282211">
    <property type="component" value="Unassembled WGS sequence"/>
</dbReference>
<dbReference type="RefSeq" id="WP_121099261.1">
    <property type="nucleotide sequence ID" value="NZ_RBII01000001.1"/>
</dbReference>
<keyword evidence="3" id="KW-1185">Reference proteome</keyword>
<name>A0A420WKP9_9PROT</name>
<protein>
    <submittedName>
        <fullName evidence="2">Uncharacterized protein</fullName>
    </submittedName>
</protein>
<dbReference type="AlphaFoldDB" id="A0A420WKP9"/>
<dbReference type="EMBL" id="RBII01000001">
    <property type="protein sequence ID" value="RKQ71492.1"/>
    <property type="molecule type" value="Genomic_DNA"/>
</dbReference>
<sequence>MDENTPQSELELQIQAVRVEAEKRDSEPYKIRRKSKAPSQLLNGLVRFSLLGAVVMMGYISLHYIPAYFNPSKYLNANKQYVSSKRLDTNESGALVGHYLDVTSVKKTYLRQGQALRVQYLRPDNSNIELRIKRCRSVFLIEVFKCEVVGEKVVQITEGQNGTQRFIFEDKGFYMLEERVSGQTNSKDFRVVWSRV</sequence>
<feature type="transmembrane region" description="Helical" evidence="1">
    <location>
        <begin position="41"/>
        <end position="62"/>
    </location>
</feature>
<accession>A0A420WKP9</accession>
<dbReference type="InParanoid" id="A0A420WKP9"/>
<gene>
    <name evidence="2" type="ORF">DES40_0814</name>
</gene>
<comment type="caution">
    <text evidence="2">The sequence shown here is derived from an EMBL/GenBank/DDBJ whole genome shotgun (WGS) entry which is preliminary data.</text>
</comment>
<reference evidence="2 3" key="1">
    <citation type="submission" date="2018-10" db="EMBL/GenBank/DDBJ databases">
        <title>Genomic Encyclopedia of Type Strains, Phase IV (KMG-IV): sequencing the most valuable type-strain genomes for metagenomic binning, comparative biology and taxonomic classification.</title>
        <authorList>
            <person name="Goeker M."/>
        </authorList>
    </citation>
    <scope>NUCLEOTIDE SEQUENCE [LARGE SCALE GENOMIC DNA]</scope>
    <source>
        <strain evidence="2 3">DSM 22008</strain>
    </source>
</reference>
<organism evidence="2 3">
    <name type="scientific">Litorimonas taeanensis</name>
    <dbReference type="NCBI Taxonomy" id="568099"/>
    <lineage>
        <taxon>Bacteria</taxon>
        <taxon>Pseudomonadati</taxon>
        <taxon>Pseudomonadota</taxon>
        <taxon>Alphaproteobacteria</taxon>
        <taxon>Maricaulales</taxon>
        <taxon>Robiginitomaculaceae</taxon>
    </lineage>
</organism>
<proteinExistence type="predicted"/>